<dbReference type="RefSeq" id="WP_168676350.1">
    <property type="nucleotide sequence ID" value="NZ_JAAXOY010000001.1"/>
</dbReference>
<evidence type="ECO:0000313" key="3">
    <source>
        <dbReference type="Proteomes" id="UP000777774"/>
    </source>
</evidence>
<name>A0ABX1JWC6_9CELL</name>
<dbReference type="Proteomes" id="UP000777774">
    <property type="component" value="Unassembled WGS sequence"/>
</dbReference>
<evidence type="ECO:0000313" key="2">
    <source>
        <dbReference type="EMBL" id="NKY38047.1"/>
    </source>
</evidence>
<evidence type="ECO:0000256" key="1">
    <source>
        <dbReference type="SAM" id="MobiDB-lite"/>
    </source>
</evidence>
<sequence>MNWSALAEWAAALIAAGALVVARRARTDSRDSATASTASATSSERSAKAAESSAEVALLESRRAVERTDVTWTITGTAGDRTGPEPGIVSVRNDGTTEARAVMANLFVNGARYATASSTVRPAESFEFDARDGYRAGLAAAAAFPESAPLGDPALVTFRLRVAWESPLGTPGLFDVPGYFRRESDR</sequence>
<feature type="region of interest" description="Disordered" evidence="1">
    <location>
        <begin position="26"/>
        <end position="51"/>
    </location>
</feature>
<proteinExistence type="predicted"/>
<protein>
    <recommendedName>
        <fullName evidence="4">DUF4352 domain-containing protein</fullName>
    </recommendedName>
</protein>
<feature type="compositionally biased region" description="Low complexity" evidence="1">
    <location>
        <begin position="32"/>
        <end position="51"/>
    </location>
</feature>
<dbReference type="EMBL" id="JAAXOY010000001">
    <property type="protein sequence ID" value="NKY38047.1"/>
    <property type="molecule type" value="Genomic_DNA"/>
</dbReference>
<accession>A0ABX1JWC6</accession>
<organism evidence="2 3">
    <name type="scientific">Cellulomonas septica</name>
    <dbReference type="NCBI Taxonomy" id="285080"/>
    <lineage>
        <taxon>Bacteria</taxon>
        <taxon>Bacillati</taxon>
        <taxon>Actinomycetota</taxon>
        <taxon>Actinomycetes</taxon>
        <taxon>Micrococcales</taxon>
        <taxon>Cellulomonadaceae</taxon>
        <taxon>Cellulomonas</taxon>
    </lineage>
</organism>
<keyword evidence="3" id="KW-1185">Reference proteome</keyword>
<evidence type="ECO:0008006" key="4">
    <source>
        <dbReference type="Google" id="ProtNLM"/>
    </source>
</evidence>
<gene>
    <name evidence="2" type="ORF">HGA02_00475</name>
</gene>
<reference evidence="2 3" key="1">
    <citation type="submission" date="2020-04" db="EMBL/GenBank/DDBJ databases">
        <title>MicrobeNet Type strains.</title>
        <authorList>
            <person name="Nicholson A.C."/>
        </authorList>
    </citation>
    <scope>NUCLEOTIDE SEQUENCE [LARGE SCALE GENOMIC DNA]</scope>
    <source>
        <strain evidence="2 3">ATCC BAA-787</strain>
    </source>
</reference>
<comment type="caution">
    <text evidence="2">The sequence shown here is derived from an EMBL/GenBank/DDBJ whole genome shotgun (WGS) entry which is preliminary data.</text>
</comment>